<name>A0A4U6UQA0_SETVI</name>
<evidence type="ECO:0000313" key="2">
    <source>
        <dbReference type="EMBL" id="TKW18671.1"/>
    </source>
</evidence>
<evidence type="ECO:0000256" key="1">
    <source>
        <dbReference type="SAM" id="SignalP"/>
    </source>
</evidence>
<dbReference type="Proteomes" id="UP000298652">
    <property type="component" value="Chromosome 5"/>
</dbReference>
<feature type="signal peptide" evidence="1">
    <location>
        <begin position="1"/>
        <end position="16"/>
    </location>
</feature>
<dbReference type="EMBL" id="CM016556">
    <property type="protein sequence ID" value="TKW18671.1"/>
    <property type="molecule type" value="Genomic_DNA"/>
</dbReference>
<protein>
    <submittedName>
        <fullName evidence="2">Uncharacterized protein</fullName>
    </submittedName>
</protein>
<gene>
    <name evidence="2" type="ORF">SEVIR_5G446150v2</name>
</gene>
<dbReference type="Gramene" id="TKW18671">
    <property type="protein sequence ID" value="TKW18671"/>
    <property type="gene ID" value="SEVIR_5G446150v2"/>
</dbReference>
<organism evidence="2 3">
    <name type="scientific">Setaria viridis</name>
    <name type="common">Green bristlegrass</name>
    <name type="synonym">Setaria italica subsp. viridis</name>
    <dbReference type="NCBI Taxonomy" id="4556"/>
    <lineage>
        <taxon>Eukaryota</taxon>
        <taxon>Viridiplantae</taxon>
        <taxon>Streptophyta</taxon>
        <taxon>Embryophyta</taxon>
        <taxon>Tracheophyta</taxon>
        <taxon>Spermatophyta</taxon>
        <taxon>Magnoliopsida</taxon>
        <taxon>Liliopsida</taxon>
        <taxon>Poales</taxon>
        <taxon>Poaceae</taxon>
        <taxon>PACMAD clade</taxon>
        <taxon>Panicoideae</taxon>
        <taxon>Panicodae</taxon>
        <taxon>Paniceae</taxon>
        <taxon>Cenchrinae</taxon>
        <taxon>Setaria</taxon>
    </lineage>
</organism>
<keyword evidence="1" id="KW-0732">Signal</keyword>
<accession>A0A4U6UQA0</accession>
<reference evidence="2" key="1">
    <citation type="submission" date="2019-03" db="EMBL/GenBank/DDBJ databases">
        <title>WGS assembly of Setaria viridis.</title>
        <authorList>
            <person name="Huang P."/>
            <person name="Jenkins J."/>
            <person name="Grimwood J."/>
            <person name="Barry K."/>
            <person name="Healey A."/>
            <person name="Mamidi S."/>
            <person name="Sreedasyam A."/>
            <person name="Shu S."/>
            <person name="Feldman M."/>
            <person name="Wu J."/>
            <person name="Yu Y."/>
            <person name="Chen C."/>
            <person name="Johnson J."/>
            <person name="Rokhsar D."/>
            <person name="Baxter I."/>
            <person name="Schmutz J."/>
            <person name="Brutnell T."/>
            <person name="Kellogg E."/>
        </authorList>
    </citation>
    <scope>NUCLEOTIDE SEQUENCE [LARGE SCALE GENOMIC DNA]</scope>
</reference>
<sequence>MYTCIALLYIIHSLHARQASHPSKVLRSVPRASPWWMLLMIIKINSIDRSHDHTTR</sequence>
<keyword evidence="3" id="KW-1185">Reference proteome</keyword>
<feature type="chain" id="PRO_5020545179" evidence="1">
    <location>
        <begin position="17"/>
        <end position="56"/>
    </location>
</feature>
<evidence type="ECO:0000313" key="3">
    <source>
        <dbReference type="Proteomes" id="UP000298652"/>
    </source>
</evidence>
<dbReference type="AlphaFoldDB" id="A0A4U6UQA0"/>
<proteinExistence type="predicted"/>